<dbReference type="AlphaFoldDB" id="A0A395MS98"/>
<dbReference type="Proteomes" id="UP000265631">
    <property type="component" value="Unassembled WGS sequence"/>
</dbReference>
<reference evidence="1 2" key="1">
    <citation type="journal article" date="2018" name="PLoS Pathog.">
        <title>Evolution of structural diversity of trichothecenes, a family of toxins produced by plant pathogenic and entomopathogenic fungi.</title>
        <authorList>
            <person name="Proctor R.H."/>
            <person name="McCormick S.P."/>
            <person name="Kim H.S."/>
            <person name="Cardoza R.E."/>
            <person name="Stanley A.M."/>
            <person name="Lindo L."/>
            <person name="Kelly A."/>
            <person name="Brown D.W."/>
            <person name="Lee T."/>
            <person name="Vaughan M.M."/>
            <person name="Alexander N.J."/>
            <person name="Busman M."/>
            <person name="Gutierrez S."/>
        </authorList>
    </citation>
    <scope>NUCLEOTIDE SEQUENCE [LARGE SCALE GENOMIC DNA]</scope>
    <source>
        <strain evidence="1 2">NRRL 13405</strain>
    </source>
</reference>
<gene>
    <name evidence="1" type="ORF">FIE12Z_5483</name>
</gene>
<protein>
    <submittedName>
        <fullName evidence="1">Uncharacterized protein</fullName>
    </submittedName>
</protein>
<comment type="caution">
    <text evidence="1">The sequence shown here is derived from an EMBL/GenBank/DDBJ whole genome shotgun (WGS) entry which is preliminary data.</text>
</comment>
<dbReference type="EMBL" id="PXXK01000142">
    <property type="protein sequence ID" value="RFN50303.1"/>
    <property type="molecule type" value="Genomic_DNA"/>
</dbReference>
<organism evidence="1 2">
    <name type="scientific">Fusarium flagelliforme</name>
    <dbReference type="NCBI Taxonomy" id="2675880"/>
    <lineage>
        <taxon>Eukaryota</taxon>
        <taxon>Fungi</taxon>
        <taxon>Dikarya</taxon>
        <taxon>Ascomycota</taxon>
        <taxon>Pezizomycotina</taxon>
        <taxon>Sordariomycetes</taxon>
        <taxon>Hypocreomycetidae</taxon>
        <taxon>Hypocreales</taxon>
        <taxon>Nectriaceae</taxon>
        <taxon>Fusarium</taxon>
        <taxon>Fusarium incarnatum-equiseti species complex</taxon>
    </lineage>
</organism>
<sequence length="333" mass="37879">MAKQEAENGDEIVRQINAGLAVREIDLSVQACTKIPTKKLESGKALALREQIVTEIFQQAGITQRQAPQVWERMAEAIMLRKMLKMTTLEQHERWKTVLSHAGHAIGLLRITNRHISLAPDDLGFIIAALLFRRLRPSGSPPTQVKNFIELFGTRNAMQWLSVAVAASKYQPKLRGPFIIEVDEGTKTPKFRYEQTLKKHASTLIVTTRTPKVNIYEDDMLEAIRAMEPRFPHSEMQTKTPDLTNHNEESIEPGCDATQAELPAPAPGPAVDRRETQAHPEFFERYKLLWKGSLREHGSISGSLRELVYQDCTYEQIFYLEETEKDFLADRMG</sequence>
<evidence type="ECO:0000313" key="1">
    <source>
        <dbReference type="EMBL" id="RFN50303.1"/>
    </source>
</evidence>
<name>A0A395MS98_9HYPO</name>
<evidence type="ECO:0000313" key="2">
    <source>
        <dbReference type="Proteomes" id="UP000265631"/>
    </source>
</evidence>
<accession>A0A395MS98</accession>
<keyword evidence="2" id="KW-1185">Reference proteome</keyword>
<proteinExistence type="predicted"/>